<dbReference type="Proteomes" id="UP001253193">
    <property type="component" value="Unassembled WGS sequence"/>
</dbReference>
<dbReference type="EMBL" id="JAUHGG010000003">
    <property type="protein sequence ID" value="MDS1821215.1"/>
    <property type="molecule type" value="Genomic_DNA"/>
</dbReference>
<dbReference type="RefSeq" id="WP_311020086.1">
    <property type="nucleotide sequence ID" value="NZ_JAUHGG010000003.1"/>
</dbReference>
<reference evidence="1" key="1">
    <citation type="submission" date="2023-06" db="EMBL/GenBank/DDBJ databases">
        <title>Genomic Diversity of Vibrio spp. and Metagenomic Analysis of Pathogens in Florida Gulf Coastal Waters Following Hurricane Ian.</title>
        <authorList>
            <person name="Brumfield K.D."/>
        </authorList>
    </citation>
    <scope>NUCLEOTIDE SEQUENCE</scope>
    <source>
        <strain evidence="1">WBS2B-138</strain>
    </source>
</reference>
<dbReference type="AlphaFoldDB" id="A0AAW8Q0M0"/>
<comment type="caution">
    <text evidence="1">The sequence shown here is derived from an EMBL/GenBank/DDBJ whole genome shotgun (WGS) entry which is preliminary data.</text>
</comment>
<gene>
    <name evidence="1" type="ORF">QX249_11125</name>
</gene>
<evidence type="ECO:0000313" key="2">
    <source>
        <dbReference type="Proteomes" id="UP001253193"/>
    </source>
</evidence>
<accession>A0AAW8Q0M0</accession>
<name>A0AAW8Q0M0_VIBPH</name>
<organism evidence="1 2">
    <name type="scientific">Vibrio parahaemolyticus</name>
    <dbReference type="NCBI Taxonomy" id="670"/>
    <lineage>
        <taxon>Bacteria</taxon>
        <taxon>Pseudomonadati</taxon>
        <taxon>Pseudomonadota</taxon>
        <taxon>Gammaproteobacteria</taxon>
        <taxon>Vibrionales</taxon>
        <taxon>Vibrionaceae</taxon>
        <taxon>Vibrio</taxon>
    </lineage>
</organism>
<sequence>MAELNVKKGDRLAMVTCYLPSIINPEPEIVVKKNLIADSVGEKTFVAKYEWAIGVTRKTARQKGVKFSLSGFGTILVDGDRYRIVVHEGTDLEPIISYLKLKYDEAYEKILADLNNKITKISAIKIKGEDNIVVREVDCAED</sequence>
<evidence type="ECO:0000313" key="1">
    <source>
        <dbReference type="EMBL" id="MDS1821215.1"/>
    </source>
</evidence>
<protein>
    <submittedName>
        <fullName evidence="1">Uncharacterized protein</fullName>
    </submittedName>
</protein>
<proteinExistence type="predicted"/>